<reference evidence="2 3" key="1">
    <citation type="submission" date="2023-10" db="EMBL/GenBank/DDBJ databases">
        <title>Chromosome-scale genome assembly provides insights into flower coloration mechanisms of Canna indica.</title>
        <authorList>
            <person name="Li C."/>
        </authorList>
    </citation>
    <scope>NUCLEOTIDE SEQUENCE [LARGE SCALE GENOMIC DNA]</scope>
    <source>
        <tissue evidence="2">Flower</tissue>
    </source>
</reference>
<dbReference type="InterPro" id="IPR037523">
    <property type="entry name" value="VOC_core"/>
</dbReference>
<organism evidence="2 3">
    <name type="scientific">Canna indica</name>
    <name type="common">Indian-shot</name>
    <dbReference type="NCBI Taxonomy" id="4628"/>
    <lineage>
        <taxon>Eukaryota</taxon>
        <taxon>Viridiplantae</taxon>
        <taxon>Streptophyta</taxon>
        <taxon>Embryophyta</taxon>
        <taxon>Tracheophyta</taxon>
        <taxon>Spermatophyta</taxon>
        <taxon>Magnoliopsida</taxon>
        <taxon>Liliopsida</taxon>
        <taxon>Zingiberales</taxon>
        <taxon>Cannaceae</taxon>
        <taxon>Canna</taxon>
    </lineage>
</organism>
<dbReference type="CDD" id="cd07245">
    <property type="entry name" value="VOC_like"/>
    <property type="match status" value="1"/>
</dbReference>
<evidence type="ECO:0000259" key="1">
    <source>
        <dbReference type="PROSITE" id="PS51819"/>
    </source>
</evidence>
<dbReference type="PROSITE" id="PS51819">
    <property type="entry name" value="VOC"/>
    <property type="match status" value="1"/>
</dbReference>
<sequence>MASHSSPLPVVSLNHVSLLCSSVQDSVKFYHQVLGFEPIKRPSSFNFEGAWLYNYGVSIHLLQRDSEPQVLPKSSEINPKGNHISFQCADIGIVRKRLEEMGIKYVAAVVAEGGIMVDQLFFHDPDCYMIEICDCHKIPIVPLSSALLLKPQQSCVRGNWNYKRYHSFAGYVAKDTKDDEILKDQRTV</sequence>
<feature type="domain" description="VOC" evidence="1">
    <location>
        <begin position="12"/>
        <end position="135"/>
    </location>
</feature>
<dbReference type="AlphaFoldDB" id="A0AAQ3KD63"/>
<dbReference type="PANTHER" id="PTHR46142:SF4">
    <property type="entry name" value="OS04G0538900 PROTEIN"/>
    <property type="match status" value="1"/>
</dbReference>
<evidence type="ECO:0000313" key="2">
    <source>
        <dbReference type="EMBL" id="WOL06247.1"/>
    </source>
</evidence>
<protein>
    <recommendedName>
        <fullName evidence="1">VOC domain-containing protein</fullName>
    </recommendedName>
</protein>
<proteinExistence type="predicted"/>
<dbReference type="SUPFAM" id="SSF54593">
    <property type="entry name" value="Glyoxalase/Bleomycin resistance protein/Dihydroxybiphenyl dioxygenase"/>
    <property type="match status" value="1"/>
</dbReference>
<dbReference type="InterPro" id="IPR029068">
    <property type="entry name" value="Glyas_Bleomycin-R_OHBP_Dase"/>
</dbReference>
<dbReference type="Proteomes" id="UP001327560">
    <property type="component" value="Chromosome 4"/>
</dbReference>
<accession>A0AAQ3KD63</accession>
<dbReference type="EMBL" id="CP136893">
    <property type="protein sequence ID" value="WOL06247.1"/>
    <property type="molecule type" value="Genomic_DNA"/>
</dbReference>
<dbReference type="PANTHER" id="PTHR46142">
    <property type="match status" value="1"/>
</dbReference>
<dbReference type="Gene3D" id="3.10.180.10">
    <property type="entry name" value="2,3-Dihydroxybiphenyl 1,2-Dioxygenase, domain 1"/>
    <property type="match status" value="1"/>
</dbReference>
<dbReference type="InterPro" id="IPR004360">
    <property type="entry name" value="Glyas_Fos-R_dOase_dom"/>
</dbReference>
<name>A0AAQ3KD63_9LILI</name>
<gene>
    <name evidence="2" type="ORF">Cni_G14980</name>
</gene>
<evidence type="ECO:0000313" key="3">
    <source>
        <dbReference type="Proteomes" id="UP001327560"/>
    </source>
</evidence>
<dbReference type="Pfam" id="PF00903">
    <property type="entry name" value="Glyoxalase"/>
    <property type="match status" value="1"/>
</dbReference>
<keyword evidence="3" id="KW-1185">Reference proteome</keyword>